<sequence length="108" mass="12112">MGRRRRPHRSAPTCDLCGEPILWATTQAGYRQPLDPTPNAKGSVLAYKDHHGVLRSRAVSTAGPRQNWHPLEKVYMPHQATCQLKLQHPPTNVPLTKSTSSRRRGRNG</sequence>
<accession>A0A7W3RAM6</accession>
<dbReference type="EMBL" id="JACJII010000001">
    <property type="protein sequence ID" value="MBA9006001.1"/>
    <property type="molecule type" value="Genomic_DNA"/>
</dbReference>
<organism evidence="2 3">
    <name type="scientific">Thermomonospora cellulosilytica</name>
    <dbReference type="NCBI Taxonomy" id="1411118"/>
    <lineage>
        <taxon>Bacteria</taxon>
        <taxon>Bacillati</taxon>
        <taxon>Actinomycetota</taxon>
        <taxon>Actinomycetes</taxon>
        <taxon>Streptosporangiales</taxon>
        <taxon>Thermomonosporaceae</taxon>
        <taxon>Thermomonospora</taxon>
    </lineage>
</organism>
<evidence type="ECO:0000256" key="1">
    <source>
        <dbReference type="SAM" id="MobiDB-lite"/>
    </source>
</evidence>
<dbReference type="RefSeq" id="WP_182707048.1">
    <property type="nucleotide sequence ID" value="NZ_JACJII010000001.1"/>
</dbReference>
<evidence type="ECO:0000313" key="2">
    <source>
        <dbReference type="EMBL" id="MBA9006001.1"/>
    </source>
</evidence>
<dbReference type="Proteomes" id="UP000539313">
    <property type="component" value="Unassembled WGS sequence"/>
</dbReference>
<keyword evidence="3" id="KW-1185">Reference proteome</keyword>
<reference evidence="2 3" key="1">
    <citation type="submission" date="2020-08" db="EMBL/GenBank/DDBJ databases">
        <title>Sequencing the genomes of 1000 actinobacteria strains.</title>
        <authorList>
            <person name="Klenk H.-P."/>
        </authorList>
    </citation>
    <scope>NUCLEOTIDE SEQUENCE [LARGE SCALE GENOMIC DNA]</scope>
    <source>
        <strain evidence="2 3">DSM 45823</strain>
    </source>
</reference>
<evidence type="ECO:0000313" key="3">
    <source>
        <dbReference type="Proteomes" id="UP000539313"/>
    </source>
</evidence>
<dbReference type="AlphaFoldDB" id="A0A7W3RAM6"/>
<gene>
    <name evidence="2" type="ORF">HNR21_004883</name>
</gene>
<protein>
    <submittedName>
        <fullName evidence="2">Uncharacterized protein</fullName>
    </submittedName>
</protein>
<comment type="caution">
    <text evidence="2">The sequence shown here is derived from an EMBL/GenBank/DDBJ whole genome shotgun (WGS) entry which is preliminary data.</text>
</comment>
<name>A0A7W3RAM6_9ACTN</name>
<feature type="compositionally biased region" description="Polar residues" evidence="1">
    <location>
        <begin position="85"/>
        <end position="99"/>
    </location>
</feature>
<feature type="region of interest" description="Disordered" evidence="1">
    <location>
        <begin position="85"/>
        <end position="108"/>
    </location>
</feature>
<proteinExistence type="predicted"/>